<evidence type="ECO:0000313" key="3">
    <source>
        <dbReference type="EMBL" id="KAK2194982.1"/>
    </source>
</evidence>
<dbReference type="Proteomes" id="UP001214638">
    <property type="component" value="Unassembled WGS sequence"/>
</dbReference>
<dbReference type="InterPro" id="IPR013176">
    <property type="entry name" value="Ccz1"/>
</dbReference>
<dbReference type="AlphaFoldDB" id="A0AAD9UMQ9"/>
<organism evidence="3 4">
    <name type="scientific">Babesia duncani</name>
    <dbReference type="NCBI Taxonomy" id="323732"/>
    <lineage>
        <taxon>Eukaryota</taxon>
        <taxon>Sar</taxon>
        <taxon>Alveolata</taxon>
        <taxon>Apicomplexa</taxon>
        <taxon>Aconoidasida</taxon>
        <taxon>Piroplasmida</taxon>
        <taxon>Babesiidae</taxon>
        <taxon>Babesia</taxon>
    </lineage>
</organism>
<protein>
    <submittedName>
        <fullName evidence="3">Bifunctional CCZ1-INTU-HSP4</fullName>
    </submittedName>
</protein>
<dbReference type="EMBL" id="JALLKP010000018">
    <property type="protein sequence ID" value="KAK2194982.1"/>
    <property type="molecule type" value="Genomic_DNA"/>
</dbReference>
<feature type="domain" description="CCZ1/INTU/HSP4 first Longin" evidence="2">
    <location>
        <begin position="5"/>
        <end position="130"/>
    </location>
</feature>
<comment type="similarity">
    <text evidence="1">Belongs to the CCZ1 family.</text>
</comment>
<proteinExistence type="inferred from homology"/>
<gene>
    <name evidence="3" type="ORF">BdWA1_003543</name>
</gene>
<dbReference type="GO" id="GO:0035658">
    <property type="term" value="C:Mon1-Ccz1 complex"/>
    <property type="evidence" value="ECO:0007669"/>
    <property type="project" value="InterPro"/>
</dbReference>
<evidence type="ECO:0000256" key="1">
    <source>
        <dbReference type="ARBA" id="ARBA00005352"/>
    </source>
</evidence>
<dbReference type="KEGG" id="bdw:94337840"/>
<dbReference type="GO" id="GO:0016192">
    <property type="term" value="P:vesicle-mediated transport"/>
    <property type="evidence" value="ECO:0007669"/>
    <property type="project" value="InterPro"/>
</dbReference>
<accession>A0AAD9UMQ9</accession>
<evidence type="ECO:0000259" key="2">
    <source>
        <dbReference type="Pfam" id="PF19031"/>
    </source>
</evidence>
<dbReference type="Pfam" id="PF19031">
    <property type="entry name" value="Intu_longin_1"/>
    <property type="match status" value="1"/>
</dbReference>
<comment type="caution">
    <text evidence="3">The sequence shown here is derived from an EMBL/GenBank/DDBJ whole genome shotgun (WGS) entry which is preliminary data.</text>
</comment>
<dbReference type="PANTHER" id="PTHR13056:SF0">
    <property type="entry name" value="VACUOLAR FUSION PROTEIN CCZ1 HOMOLOG-RELATED"/>
    <property type="match status" value="1"/>
</dbReference>
<dbReference type="GeneID" id="94337840"/>
<dbReference type="RefSeq" id="XP_067801825.1">
    <property type="nucleotide sequence ID" value="XM_067948553.1"/>
</dbReference>
<dbReference type="PANTHER" id="PTHR13056">
    <property type="entry name" value="VACUOLAR FUSION PROTEIN CCZ1 HOMOLOG-RELATED"/>
    <property type="match status" value="1"/>
</dbReference>
<reference evidence="3" key="1">
    <citation type="journal article" date="2023" name="Nat. Microbiol.">
        <title>Babesia duncani multi-omics identifies virulence factors and drug targets.</title>
        <authorList>
            <person name="Singh P."/>
            <person name="Lonardi S."/>
            <person name="Liang Q."/>
            <person name="Vydyam P."/>
            <person name="Khabirova E."/>
            <person name="Fang T."/>
            <person name="Gihaz S."/>
            <person name="Thekkiniath J."/>
            <person name="Munshi M."/>
            <person name="Abel S."/>
            <person name="Ciampossin L."/>
            <person name="Batugedara G."/>
            <person name="Gupta M."/>
            <person name="Lu X.M."/>
            <person name="Lenz T."/>
            <person name="Chakravarty S."/>
            <person name="Cornillot E."/>
            <person name="Hu Y."/>
            <person name="Ma W."/>
            <person name="Gonzalez L.M."/>
            <person name="Sanchez S."/>
            <person name="Estrada K."/>
            <person name="Sanchez-Flores A."/>
            <person name="Montero E."/>
            <person name="Harb O.S."/>
            <person name="Le Roch K.G."/>
            <person name="Mamoun C.B."/>
        </authorList>
    </citation>
    <scope>NUCLEOTIDE SEQUENCE</scope>
    <source>
        <strain evidence="3">WA1</strain>
    </source>
</reference>
<sequence>MAIMDSVFVFDTSRMPKIPNPSDDDIQDSKLLYYFPDYRPSNEKRWHLGLIEGLISFTSNYTKEDIEFIKSKLFTSAVLKWTDNVYIVAVFKNNDTGAEQEVQQYGKSWMNNLYKSVLETTVKIFGLLYGDINTYLDTDEPDRLKQLKAIMNEFLSEYITQATSHSLHVLKDVNLCKSANVNAGASIDVKLFIDDLLREFDTISDLVLINNGDLVHTSLDLDDMLLLYSYMVRYGKFLQQSQDANIKGGTEDDTSQVHFMRFNDKYAVGPSIHLKQTYKLCGVHFKSLILLVTLPDQDDILVTVNGIREYVTNKTMGLAYLYDNLRENARRDVKCISINHTTKTIKGVGFNEIDAKSLSELTIIYGIHMLLNKFSKCSMAQYRDAQVGWVNSKVANNREIYHLDPDSRAGLTENQTRFNAFCKNHLAGIYLI</sequence>
<keyword evidence="4" id="KW-1185">Reference proteome</keyword>
<dbReference type="InterPro" id="IPR043987">
    <property type="entry name" value="CCZ1/INTU/HSP4_longin_1"/>
</dbReference>
<name>A0AAD9UMQ9_9APIC</name>
<evidence type="ECO:0000313" key="4">
    <source>
        <dbReference type="Proteomes" id="UP001214638"/>
    </source>
</evidence>